<dbReference type="EMBL" id="JAGSOG010000011">
    <property type="protein sequence ID" value="MBR7832454.1"/>
    <property type="molecule type" value="Genomic_DNA"/>
</dbReference>
<evidence type="ECO:0000313" key="2">
    <source>
        <dbReference type="Proteomes" id="UP000675781"/>
    </source>
</evidence>
<dbReference type="AlphaFoldDB" id="A0A941IM47"/>
<proteinExistence type="predicted"/>
<reference evidence="1" key="1">
    <citation type="submission" date="2021-04" db="EMBL/GenBank/DDBJ databases">
        <title>Genome based classification of Actinospica acidithermotolerans sp. nov., an actinobacterium isolated from an Indonesian hot spring.</title>
        <authorList>
            <person name="Kusuma A.B."/>
            <person name="Putra K.E."/>
            <person name="Nafisah S."/>
            <person name="Loh J."/>
            <person name="Nouioui I."/>
            <person name="Goodfellow M."/>
        </authorList>
    </citation>
    <scope>NUCLEOTIDE SEQUENCE</scope>
    <source>
        <strain evidence="1">CSCA 57</strain>
    </source>
</reference>
<name>A0A941IM47_9ACTN</name>
<dbReference type="RefSeq" id="WP_212526979.1">
    <property type="nucleotide sequence ID" value="NZ_JAGSOG010000011.1"/>
</dbReference>
<protein>
    <submittedName>
        <fullName evidence="1">Uncharacterized protein</fullName>
    </submittedName>
</protein>
<accession>A0A941IM47</accession>
<keyword evidence="2" id="KW-1185">Reference proteome</keyword>
<sequence>MTAEEHLAEAEKLLQTAHGAGGNHARVTALAALSTAHATIAQAKRKETKR</sequence>
<evidence type="ECO:0000313" key="1">
    <source>
        <dbReference type="EMBL" id="MBR7832454.1"/>
    </source>
</evidence>
<organism evidence="1 2">
    <name type="scientific">Actinospica durhamensis</name>
    <dbReference type="NCBI Taxonomy" id="1508375"/>
    <lineage>
        <taxon>Bacteria</taxon>
        <taxon>Bacillati</taxon>
        <taxon>Actinomycetota</taxon>
        <taxon>Actinomycetes</taxon>
        <taxon>Catenulisporales</taxon>
        <taxon>Actinospicaceae</taxon>
        <taxon>Actinospica</taxon>
    </lineage>
</organism>
<comment type="caution">
    <text evidence="1">The sequence shown here is derived from an EMBL/GenBank/DDBJ whole genome shotgun (WGS) entry which is preliminary data.</text>
</comment>
<dbReference type="Proteomes" id="UP000675781">
    <property type="component" value="Unassembled WGS sequence"/>
</dbReference>
<gene>
    <name evidence="1" type="ORF">KDL01_04250</name>
</gene>